<keyword evidence="1" id="KW-1185">Reference proteome</keyword>
<dbReference type="WBParaSite" id="Pan_g3913.t1">
    <property type="protein sequence ID" value="Pan_g3913.t1"/>
    <property type="gene ID" value="Pan_g3913"/>
</dbReference>
<sequence length="185" mass="21222">MRMSNVHNIALYKILAKGHTRRFVQISKCAAKLFGPRCSNFPRSFRKTITTTMPYKGVQTLLNDKSPQIAKMKDINNFLNNIAGIDITTSKGRDDAMWHTRNITLIELDSNSRLPNMHMANLREHFWLELLMDLRGAIMTASYDAKGGVAAWKFCLLRLNSILHAEEHVLSREQMEAHLGITWHD</sequence>
<name>A0A7E4VYD3_PANRE</name>
<evidence type="ECO:0000313" key="2">
    <source>
        <dbReference type="WBParaSite" id="Pan_g3913.t1"/>
    </source>
</evidence>
<organism evidence="1 2">
    <name type="scientific">Panagrellus redivivus</name>
    <name type="common">Microworm</name>
    <dbReference type="NCBI Taxonomy" id="6233"/>
    <lineage>
        <taxon>Eukaryota</taxon>
        <taxon>Metazoa</taxon>
        <taxon>Ecdysozoa</taxon>
        <taxon>Nematoda</taxon>
        <taxon>Chromadorea</taxon>
        <taxon>Rhabditida</taxon>
        <taxon>Tylenchina</taxon>
        <taxon>Panagrolaimomorpha</taxon>
        <taxon>Panagrolaimoidea</taxon>
        <taxon>Panagrolaimidae</taxon>
        <taxon>Panagrellus</taxon>
    </lineage>
</organism>
<proteinExistence type="predicted"/>
<accession>A0A7E4VYD3</accession>
<reference evidence="1" key="1">
    <citation type="journal article" date="2013" name="Genetics">
        <title>The draft genome and transcriptome of Panagrellus redivivus are shaped by the harsh demands of a free-living lifestyle.</title>
        <authorList>
            <person name="Srinivasan J."/>
            <person name="Dillman A.R."/>
            <person name="Macchietto M.G."/>
            <person name="Heikkinen L."/>
            <person name="Lakso M."/>
            <person name="Fracchia K.M."/>
            <person name="Antoshechkin I."/>
            <person name="Mortazavi A."/>
            <person name="Wong G."/>
            <person name="Sternberg P.W."/>
        </authorList>
    </citation>
    <scope>NUCLEOTIDE SEQUENCE [LARGE SCALE GENOMIC DNA]</scope>
    <source>
        <strain evidence="1">MT8872</strain>
    </source>
</reference>
<dbReference type="AlphaFoldDB" id="A0A7E4VYD3"/>
<protein>
    <submittedName>
        <fullName evidence="2">Myb_DNA-bind_3 domain-containing protein</fullName>
    </submittedName>
</protein>
<evidence type="ECO:0000313" key="1">
    <source>
        <dbReference type="Proteomes" id="UP000492821"/>
    </source>
</evidence>
<reference evidence="2" key="2">
    <citation type="submission" date="2020-10" db="UniProtKB">
        <authorList>
            <consortium name="WormBaseParasite"/>
        </authorList>
    </citation>
    <scope>IDENTIFICATION</scope>
</reference>
<dbReference type="Proteomes" id="UP000492821">
    <property type="component" value="Unassembled WGS sequence"/>
</dbReference>